<evidence type="ECO:0000313" key="2">
    <source>
        <dbReference type="Proteomes" id="UP000808349"/>
    </source>
</evidence>
<comment type="caution">
    <text evidence="1">The sequence shown here is derived from an EMBL/GenBank/DDBJ whole genome shotgun (WGS) entry which is preliminary data.</text>
</comment>
<accession>A0A9D7SDW8</accession>
<dbReference type="InterPro" id="IPR052918">
    <property type="entry name" value="Motility_Chemotaxis_Reg"/>
</dbReference>
<organism evidence="1 2">
    <name type="scientific">Candidatus Defluviibacterium haderslevense</name>
    <dbReference type="NCBI Taxonomy" id="2981993"/>
    <lineage>
        <taxon>Bacteria</taxon>
        <taxon>Pseudomonadati</taxon>
        <taxon>Bacteroidota</taxon>
        <taxon>Saprospiria</taxon>
        <taxon>Saprospirales</taxon>
        <taxon>Saprospiraceae</taxon>
        <taxon>Candidatus Defluviibacterium</taxon>
    </lineage>
</organism>
<dbReference type="Proteomes" id="UP000808349">
    <property type="component" value="Unassembled WGS sequence"/>
</dbReference>
<dbReference type="EMBL" id="JADKFW010000020">
    <property type="protein sequence ID" value="MBK9719389.1"/>
    <property type="molecule type" value="Genomic_DNA"/>
</dbReference>
<dbReference type="Gene3D" id="2.120.10.30">
    <property type="entry name" value="TolB, C-terminal domain"/>
    <property type="match status" value="1"/>
</dbReference>
<reference evidence="1 2" key="1">
    <citation type="submission" date="2020-10" db="EMBL/GenBank/DDBJ databases">
        <title>Connecting structure to function with the recovery of over 1000 high-quality activated sludge metagenome-assembled genomes encoding full-length rRNA genes using long-read sequencing.</title>
        <authorList>
            <person name="Singleton C.M."/>
            <person name="Petriglieri F."/>
            <person name="Kristensen J.M."/>
            <person name="Kirkegaard R.H."/>
            <person name="Michaelsen T.Y."/>
            <person name="Andersen M.H."/>
            <person name="Karst S.M."/>
            <person name="Dueholm M.S."/>
            <person name="Nielsen P.H."/>
            <person name="Albertsen M."/>
        </authorList>
    </citation>
    <scope>NUCLEOTIDE SEQUENCE [LARGE SCALE GENOMIC DNA]</scope>
    <source>
        <strain evidence="1">Ribe_18-Q3-R11-54_BAT3C.373</strain>
    </source>
</reference>
<proteinExistence type="predicted"/>
<evidence type="ECO:0000313" key="1">
    <source>
        <dbReference type="EMBL" id="MBK9719389.1"/>
    </source>
</evidence>
<dbReference type="PANTHER" id="PTHR35580:SF1">
    <property type="entry name" value="PHYTASE-LIKE DOMAIN-CONTAINING PROTEIN"/>
    <property type="match status" value="1"/>
</dbReference>
<dbReference type="SUPFAM" id="SSF101898">
    <property type="entry name" value="NHL repeat"/>
    <property type="match status" value="1"/>
</dbReference>
<dbReference type="PANTHER" id="PTHR35580">
    <property type="entry name" value="CELL SURFACE GLYCOPROTEIN (S-LAYER PROTEIN)-LIKE PROTEIN"/>
    <property type="match status" value="1"/>
</dbReference>
<name>A0A9D7SDW8_9BACT</name>
<sequence>MGEIHRWYTGDIGSCIKVDNKGNLYVSGTYSNTVDFDPGPGIQNLIGNGVNLFVLKLDTAGNYIWAKSMGGSNIEENWGLAVDSNKNVYTTGQFQGLVDFDPGMNIYNLISNGGKDIYISKLDSMGQFQWAHSFGDNFTDRGSAVSIDGSNNVLLTGSFAGTVDFDPGPGVFNLTASSSDIFILKLDANGNLLWVKDSGK</sequence>
<dbReference type="AlphaFoldDB" id="A0A9D7SDW8"/>
<evidence type="ECO:0008006" key="3">
    <source>
        <dbReference type="Google" id="ProtNLM"/>
    </source>
</evidence>
<gene>
    <name evidence="1" type="ORF">IPO85_18120</name>
</gene>
<protein>
    <recommendedName>
        <fullName evidence="3">Beta-propeller repeat protein</fullName>
    </recommendedName>
</protein>
<dbReference type="InterPro" id="IPR011042">
    <property type="entry name" value="6-blade_b-propeller_TolB-like"/>
</dbReference>